<evidence type="ECO:0000256" key="1">
    <source>
        <dbReference type="ARBA" id="ARBA00022729"/>
    </source>
</evidence>
<evidence type="ECO:0000313" key="5">
    <source>
        <dbReference type="Proteomes" id="UP000648984"/>
    </source>
</evidence>
<protein>
    <recommendedName>
        <fullName evidence="3">Tyrosinase copper-binding domain-containing protein</fullName>
    </recommendedName>
</protein>
<accession>A0ABX1QEZ7</accession>
<dbReference type="Proteomes" id="UP000648984">
    <property type="component" value="Unassembled WGS sequence"/>
</dbReference>
<comment type="caution">
    <text evidence="4">The sequence shown here is derived from an EMBL/GenBank/DDBJ whole genome shotgun (WGS) entry which is preliminary data.</text>
</comment>
<dbReference type="EMBL" id="WTVQ01000019">
    <property type="protein sequence ID" value="NMG75640.1"/>
    <property type="molecule type" value="Genomic_DNA"/>
</dbReference>
<keyword evidence="1 2" id="KW-0732">Signal</keyword>
<gene>
    <name evidence="4" type="ORF">GPA25_12810</name>
</gene>
<dbReference type="PROSITE" id="PS00498">
    <property type="entry name" value="TYROSINASE_2"/>
    <property type="match status" value="1"/>
</dbReference>
<evidence type="ECO:0000313" key="4">
    <source>
        <dbReference type="EMBL" id="NMG75640.1"/>
    </source>
</evidence>
<keyword evidence="5" id="KW-1185">Reference proteome</keyword>
<feature type="domain" description="Tyrosinase copper-binding" evidence="3">
    <location>
        <begin position="137"/>
        <end position="148"/>
    </location>
</feature>
<sequence>MKRLFALLCNLLAALGLNACDYFNLQELKPGVSTAMEVRERFGPPAVEWHNEDGSVTWEYSRQPQGSECYMMTIGPDNVLRAVEQVLNEKNFARIQAGMNGDEVRRVLGAPGSRERFELSRETVWNWRIASQPTGGDPVFFSVHFNDDGRVVRTSRNVEYRG</sequence>
<dbReference type="InterPro" id="IPR002227">
    <property type="entry name" value="Tyrosinase_Cu-bd"/>
</dbReference>
<name>A0ABX1QEZ7_9RHOO</name>
<dbReference type="InterPro" id="IPR037873">
    <property type="entry name" value="BamE-like"/>
</dbReference>
<reference evidence="4 5" key="1">
    <citation type="submission" date="2019-12" db="EMBL/GenBank/DDBJ databases">
        <title>Comparative genomics gives insights into the taxonomy of the Azoarcus-Aromatoleum group and reveals separate origins of nif in the plant-associated Azoarcus and non-plant-associated Aromatoleum sub-groups.</title>
        <authorList>
            <person name="Lafos M."/>
            <person name="Maluk M."/>
            <person name="Batista M."/>
            <person name="Junghare M."/>
            <person name="Carmona M."/>
            <person name="Faoro H."/>
            <person name="Cruz L.M."/>
            <person name="Battistoni F."/>
            <person name="De Souza E."/>
            <person name="Pedrosa F."/>
            <person name="Chen W.-M."/>
            <person name="Poole P.S."/>
            <person name="Dixon R.A."/>
            <person name="James E.K."/>
        </authorList>
    </citation>
    <scope>NUCLEOTIDE SEQUENCE [LARGE SCALE GENOMIC DNA]</scope>
    <source>
        <strain evidence="4 5">22Lin</strain>
    </source>
</reference>
<dbReference type="RefSeq" id="WP_169260791.1">
    <property type="nucleotide sequence ID" value="NZ_WTVQ01000019.1"/>
</dbReference>
<dbReference type="Gene3D" id="3.30.1450.10">
    <property type="match status" value="1"/>
</dbReference>
<proteinExistence type="predicted"/>
<feature type="chain" id="PRO_5045932466" description="Tyrosinase copper-binding domain-containing protein" evidence="2">
    <location>
        <begin position="20"/>
        <end position="162"/>
    </location>
</feature>
<feature type="signal peptide" evidence="2">
    <location>
        <begin position="1"/>
        <end position="19"/>
    </location>
</feature>
<evidence type="ECO:0000256" key="2">
    <source>
        <dbReference type="SAM" id="SignalP"/>
    </source>
</evidence>
<organism evidence="4 5">
    <name type="scientific">Aromatoleum diolicum</name>
    <dbReference type="NCBI Taxonomy" id="75796"/>
    <lineage>
        <taxon>Bacteria</taxon>
        <taxon>Pseudomonadati</taxon>
        <taxon>Pseudomonadota</taxon>
        <taxon>Betaproteobacteria</taxon>
        <taxon>Rhodocyclales</taxon>
        <taxon>Rhodocyclaceae</taxon>
        <taxon>Aromatoleum</taxon>
    </lineage>
</organism>
<evidence type="ECO:0000259" key="3">
    <source>
        <dbReference type="PROSITE" id="PS00498"/>
    </source>
</evidence>